<dbReference type="Pfam" id="PF14107">
    <property type="entry name" value="DUF4280"/>
    <property type="match status" value="1"/>
</dbReference>
<dbReference type="InterPro" id="IPR025460">
    <property type="entry name" value="DUF4280"/>
</dbReference>
<gene>
    <name evidence="1" type="ORF">SAMN02787073_3913</name>
</gene>
<reference evidence="2" key="1">
    <citation type="submission" date="2016-11" db="EMBL/GenBank/DDBJ databases">
        <authorList>
            <person name="Varghese N."/>
            <person name="Submissions S."/>
        </authorList>
    </citation>
    <scope>NUCLEOTIDE SEQUENCE [LARGE SCALE GENOMIC DNA]</scope>
    <source>
        <strain evidence="2">YR203</strain>
    </source>
</reference>
<dbReference type="AlphaFoldDB" id="A0A1M5ILI0"/>
<accession>A0A1M5ILI0</accession>
<proteinExistence type="predicted"/>
<name>A0A1M5ILI0_9FLAO</name>
<dbReference type="RefSeq" id="WP_223878215.1">
    <property type="nucleotide sequence ID" value="NZ_FQVE01000005.1"/>
</dbReference>
<dbReference type="EMBL" id="FQVE01000005">
    <property type="protein sequence ID" value="SHG29147.1"/>
    <property type="molecule type" value="Genomic_DNA"/>
</dbReference>
<sequence>MMSENSSSQEGKHFVVQKGKARCNQGNQFPHLKVASHQKHYWNDSDGQADYLAVTEDDLEFTPSGPSFGQCRLKPVSGGYLPCTFVPEGKWQKTYGKVKVMEKSCITEISELRCSTGGTITIKDHGQTGSMTSQNVRKADPAEQQDINPLINYKEFQEEQEDGLNIYY</sequence>
<protein>
    <recommendedName>
        <fullName evidence="3">DUF4280 domain-containing protein</fullName>
    </recommendedName>
</protein>
<organism evidence="1 2">
    <name type="scientific">Chryseobacterium vrystaatense</name>
    <dbReference type="NCBI Taxonomy" id="307480"/>
    <lineage>
        <taxon>Bacteria</taxon>
        <taxon>Pseudomonadati</taxon>
        <taxon>Bacteroidota</taxon>
        <taxon>Flavobacteriia</taxon>
        <taxon>Flavobacteriales</taxon>
        <taxon>Weeksellaceae</taxon>
        <taxon>Chryseobacterium group</taxon>
        <taxon>Chryseobacterium</taxon>
    </lineage>
</organism>
<evidence type="ECO:0000313" key="1">
    <source>
        <dbReference type="EMBL" id="SHG29147.1"/>
    </source>
</evidence>
<evidence type="ECO:0008006" key="3">
    <source>
        <dbReference type="Google" id="ProtNLM"/>
    </source>
</evidence>
<evidence type="ECO:0000313" key="2">
    <source>
        <dbReference type="Proteomes" id="UP000184108"/>
    </source>
</evidence>
<dbReference type="Proteomes" id="UP000184108">
    <property type="component" value="Unassembled WGS sequence"/>
</dbReference>